<dbReference type="InterPro" id="IPR023214">
    <property type="entry name" value="HAD_sf"/>
</dbReference>
<reference evidence="1 2" key="1">
    <citation type="journal article" date="2015" name="Genome Announc.">
        <title>Expanding the biotechnology potential of lactobacilli through comparative genomics of 213 strains and associated genera.</title>
        <authorList>
            <person name="Sun Z."/>
            <person name="Harris H.M."/>
            <person name="McCann A."/>
            <person name="Guo C."/>
            <person name="Argimon S."/>
            <person name="Zhang W."/>
            <person name="Yang X."/>
            <person name="Jeffery I.B."/>
            <person name="Cooney J.C."/>
            <person name="Kagawa T.F."/>
            <person name="Liu W."/>
            <person name="Song Y."/>
            <person name="Salvetti E."/>
            <person name="Wrobel A."/>
            <person name="Rasinkangas P."/>
            <person name="Parkhill J."/>
            <person name="Rea M.C."/>
            <person name="O'Sullivan O."/>
            <person name="Ritari J."/>
            <person name="Douillard F.P."/>
            <person name="Paul Ross R."/>
            <person name="Yang R."/>
            <person name="Briner A.E."/>
            <person name="Felis G.E."/>
            <person name="de Vos W.M."/>
            <person name="Barrangou R."/>
            <person name="Klaenhammer T.R."/>
            <person name="Caufield P.W."/>
            <person name="Cui Y."/>
            <person name="Zhang H."/>
            <person name="O'Toole P.W."/>
        </authorList>
    </citation>
    <scope>NUCLEOTIDE SEQUENCE [LARGE SCALE GENOMIC DNA]</scope>
    <source>
        <strain evidence="1 2">DSM 17757</strain>
    </source>
</reference>
<dbReference type="PANTHER" id="PTHR10000:SF25">
    <property type="entry name" value="PHOSPHATASE YKRA-RELATED"/>
    <property type="match status" value="1"/>
</dbReference>
<dbReference type="Proteomes" id="UP000051568">
    <property type="component" value="Unassembled WGS sequence"/>
</dbReference>
<dbReference type="PANTHER" id="PTHR10000">
    <property type="entry name" value="PHOSPHOSERINE PHOSPHATASE"/>
    <property type="match status" value="1"/>
</dbReference>
<protein>
    <submittedName>
        <fullName evidence="1">HAD superfamily hydrolase</fullName>
    </submittedName>
</protein>
<dbReference type="InterPro" id="IPR000150">
    <property type="entry name" value="Cof"/>
</dbReference>
<name>A0A0R2IQ46_9LACO</name>
<dbReference type="AlphaFoldDB" id="A0A0R2IQ46"/>
<dbReference type="NCBIfam" id="TIGR00099">
    <property type="entry name" value="Cof-subfamily"/>
    <property type="match status" value="1"/>
</dbReference>
<dbReference type="SUPFAM" id="SSF56784">
    <property type="entry name" value="HAD-like"/>
    <property type="match status" value="1"/>
</dbReference>
<dbReference type="OrthoDB" id="9810101at2"/>
<gene>
    <name evidence="1" type="ORF">IV80_GL000706</name>
</gene>
<dbReference type="Gene3D" id="3.30.1240.10">
    <property type="match status" value="1"/>
</dbReference>
<keyword evidence="2" id="KW-1185">Reference proteome</keyword>
<comment type="caution">
    <text evidence="1">The sequence shown here is derived from an EMBL/GenBank/DDBJ whole genome shotgun (WGS) entry which is preliminary data.</text>
</comment>
<evidence type="ECO:0000313" key="2">
    <source>
        <dbReference type="Proteomes" id="UP000051568"/>
    </source>
</evidence>
<dbReference type="EMBL" id="JQBR01000002">
    <property type="protein sequence ID" value="KRN67176.1"/>
    <property type="molecule type" value="Genomic_DNA"/>
</dbReference>
<accession>A0A0R2IQ46</accession>
<dbReference type="GO" id="GO:0000287">
    <property type="term" value="F:magnesium ion binding"/>
    <property type="evidence" value="ECO:0007669"/>
    <property type="project" value="TreeGrafter"/>
</dbReference>
<organism evidence="1 2">
    <name type="scientific">Pediococcus cellicola</name>
    <dbReference type="NCBI Taxonomy" id="319652"/>
    <lineage>
        <taxon>Bacteria</taxon>
        <taxon>Bacillati</taxon>
        <taxon>Bacillota</taxon>
        <taxon>Bacilli</taxon>
        <taxon>Lactobacillales</taxon>
        <taxon>Lactobacillaceae</taxon>
        <taxon>Pediococcus</taxon>
    </lineage>
</organism>
<keyword evidence="1" id="KW-0378">Hydrolase</keyword>
<dbReference type="Pfam" id="PF08282">
    <property type="entry name" value="Hydrolase_3"/>
    <property type="match status" value="1"/>
</dbReference>
<proteinExistence type="predicted"/>
<dbReference type="PROSITE" id="PS01229">
    <property type="entry name" value="COF_2"/>
    <property type="match status" value="1"/>
</dbReference>
<dbReference type="InterPro" id="IPR006379">
    <property type="entry name" value="HAD-SF_hydro_IIB"/>
</dbReference>
<dbReference type="NCBIfam" id="TIGR01484">
    <property type="entry name" value="HAD-SF-IIB"/>
    <property type="match status" value="1"/>
</dbReference>
<dbReference type="PATRIC" id="fig|319652.3.peg.714"/>
<evidence type="ECO:0000313" key="1">
    <source>
        <dbReference type="EMBL" id="KRN67176.1"/>
    </source>
</evidence>
<dbReference type="InterPro" id="IPR036412">
    <property type="entry name" value="HAD-like_sf"/>
</dbReference>
<sequence>MTISLEAIFMKKYKAAVFFDLDKTLLSPQKHVYKENIEAINKLKNNGILPVISTGKNQYELNEIIKESGIKTIVGSNGADLFIGNSHLYQVPISTEILENISLEAYRDNIALAYHSSAGVAVSLNNKYTKSLFTEMHRPIPPVIPEYYYTHKILMLLVFIPASNNLLELKYRKKFINLNFMRNSKVTIDTVAQKISKAYGIKKLLSLPELSGIHTFAFGDGDNDISMLKSVDTGIAMGNSSTNVTKVADYMTDDYRSNGIPKALSHFNLI</sequence>
<dbReference type="SFLD" id="SFLDG01140">
    <property type="entry name" value="C2.B:_Phosphomannomutase_and_P"/>
    <property type="match status" value="1"/>
</dbReference>
<dbReference type="GO" id="GO:0005829">
    <property type="term" value="C:cytosol"/>
    <property type="evidence" value="ECO:0007669"/>
    <property type="project" value="TreeGrafter"/>
</dbReference>
<dbReference type="Gene3D" id="3.40.50.1000">
    <property type="entry name" value="HAD superfamily/HAD-like"/>
    <property type="match status" value="1"/>
</dbReference>
<dbReference type="GO" id="GO:0016791">
    <property type="term" value="F:phosphatase activity"/>
    <property type="evidence" value="ECO:0007669"/>
    <property type="project" value="TreeGrafter"/>
</dbReference>
<dbReference type="SFLD" id="SFLDS00003">
    <property type="entry name" value="Haloacid_Dehalogenase"/>
    <property type="match status" value="1"/>
</dbReference>
<dbReference type="STRING" id="319652.IV80_GL000706"/>